<dbReference type="Gene3D" id="3.40.50.150">
    <property type="entry name" value="Vaccinia Virus protein VP39"/>
    <property type="match status" value="2"/>
</dbReference>
<organism evidence="10 11">
    <name type="scientific">Mucilaginibacter aquariorum</name>
    <dbReference type="NCBI Taxonomy" id="2967225"/>
    <lineage>
        <taxon>Bacteria</taxon>
        <taxon>Pseudomonadati</taxon>
        <taxon>Bacteroidota</taxon>
        <taxon>Sphingobacteriia</taxon>
        <taxon>Sphingobacteriales</taxon>
        <taxon>Sphingobacteriaceae</taxon>
        <taxon>Mucilaginibacter</taxon>
    </lineage>
</organism>
<feature type="domain" description="DUF7814" evidence="9">
    <location>
        <begin position="243"/>
        <end position="470"/>
    </location>
</feature>
<evidence type="ECO:0000259" key="8">
    <source>
        <dbReference type="Pfam" id="PF23653"/>
    </source>
</evidence>
<dbReference type="Pfam" id="PF07669">
    <property type="entry name" value="Eco57I"/>
    <property type="match status" value="1"/>
</dbReference>
<feature type="coiled-coil region" evidence="6">
    <location>
        <begin position="789"/>
        <end position="816"/>
    </location>
</feature>
<evidence type="ECO:0000256" key="6">
    <source>
        <dbReference type="SAM" id="Coils"/>
    </source>
</evidence>
<evidence type="ECO:0000259" key="7">
    <source>
        <dbReference type="Pfam" id="PF07669"/>
    </source>
</evidence>
<dbReference type="PANTHER" id="PTHR33841">
    <property type="entry name" value="DNA METHYLTRANSFERASE YEEA-RELATED"/>
    <property type="match status" value="1"/>
</dbReference>
<dbReference type="Proteomes" id="UP001204376">
    <property type="component" value="Unassembled WGS sequence"/>
</dbReference>
<keyword evidence="11" id="KW-1185">Reference proteome</keyword>
<evidence type="ECO:0000256" key="3">
    <source>
        <dbReference type="ARBA" id="ARBA00022679"/>
    </source>
</evidence>
<keyword evidence="2 10" id="KW-0489">Methyltransferase</keyword>
<comment type="catalytic activity">
    <reaction evidence="5">
        <text>a 2'-deoxyadenosine in DNA + S-adenosyl-L-methionine = an N(6)-methyl-2'-deoxyadenosine in DNA + S-adenosyl-L-homocysteine + H(+)</text>
        <dbReference type="Rhea" id="RHEA:15197"/>
        <dbReference type="Rhea" id="RHEA-COMP:12418"/>
        <dbReference type="Rhea" id="RHEA-COMP:12419"/>
        <dbReference type="ChEBI" id="CHEBI:15378"/>
        <dbReference type="ChEBI" id="CHEBI:57856"/>
        <dbReference type="ChEBI" id="CHEBI:59789"/>
        <dbReference type="ChEBI" id="CHEBI:90615"/>
        <dbReference type="ChEBI" id="CHEBI:90616"/>
        <dbReference type="EC" id="2.1.1.72"/>
    </reaction>
</comment>
<dbReference type="InterPro" id="IPR056716">
    <property type="entry name" value="DUF7814"/>
</dbReference>
<proteinExistence type="predicted"/>
<evidence type="ECO:0000256" key="5">
    <source>
        <dbReference type="ARBA" id="ARBA00047942"/>
    </source>
</evidence>
<dbReference type="EC" id="2.1.1.72" evidence="1"/>
<comment type="caution">
    <text evidence="10">The sequence shown here is derived from an EMBL/GenBank/DDBJ whole genome shotgun (WGS) entry which is preliminary data.</text>
</comment>
<feature type="domain" description="Type II methyltransferase M.TaqI-like" evidence="7">
    <location>
        <begin position="645"/>
        <end position="935"/>
    </location>
</feature>
<dbReference type="Pfam" id="PF23653">
    <property type="entry name" value="DUF7149"/>
    <property type="match status" value="1"/>
</dbReference>
<feature type="domain" description="DUF7149" evidence="8">
    <location>
        <begin position="8"/>
        <end position="242"/>
    </location>
</feature>
<name>A0ABT1TA51_9SPHI</name>
<dbReference type="Pfam" id="PF25120">
    <property type="entry name" value="DUF7814"/>
    <property type="match status" value="1"/>
</dbReference>
<sequence length="1090" mass="125903">MTINIAELKASLNKAYRLISPRRVDLDQFKKNLQLMLGLIDEKESEENVKIHLMDFMKNTFYNPDHLIATKGKTDFVIHLGKDASTPTGVLFEVKRPSNKADMVTQTNLNTKAMHELILYYLRERSKDKNNSLTHLVITNIYEWYIFDAASFESIFNKNKQLLKAYTEWDNKQKVSSSTDLFYKEIAKPFLDIFDKEISFTYFDLKKYIPLLESSNTKDNQLIPLYKFFTPVHLLKLPFLNDSNSLDKGFFSELLHIVGLEEIKDGGRKIIRRLPEGKRHPASLIENAIDILQVENAVRKIPAANLQGDTAEEQLFNVALELSITWINRVLFLKLLEAQLIKYHRGDRRYRFLNQQVVNDYDELYKLFFQVLAKQPTDRSTIIQSKYNHIPYLNSSLFEFTDIEEHTIKVNSLDDNLTIDLYSNSVLKKGKNNSYPNSKTTLHYLFDFLDAYNFASVGKEEVQEENKTIINAAVLGLVFEKINGYKDGSIYTPGAITTFLCRETIRKAVIKKFNDTYNWQCKDITDLKNYLQDKRNAKDILDFNSLVNSIRMADPAVGSGHFLVSALNELISTKSELGILADAAGSRLSDIEVSIANDELVVTYHDNQFFEYTIQSSSEKGNNISPKEQRIQSTLFEEKRKIIEHCLFGVDINPNSVKICRLRLWIELLKHTYYKPENFTELETLPNIDINIKQGNSLLSKYSLTEDLSEVFKKQKFSVVDYQTAVQAYKEASDKEAKEDLKDFIKKIKAQFHETVSRRDPRRKKLADLRGNLSLAQNNFDLFGQKRTQKEMELEVRRFELSIDKIEIEIKEIENNALYRNAFEWRFEFPEVLDEKGDFEGFEVIIGNPPYIQLQKMGADADVLQKCNYETFTRTGDIYCLFYEQAIRLLKPGYFFGYITSNKWMRANYGEATRKFFLEKTNPLLLVDFGGYQVFESATVDANMLISQKAPYAGHTETCLLDKSLGSLEKMSVFIRQSVTTQGGFKPDGGWVILSPLEATIKNKIETVGTPLKDWDINIYRGILTGYNDAFIIDQKTRDALIEASPKNDEIIRPILRGRDIKKYNAKFANQWIINSHNGIKEREVAPINV</sequence>
<dbReference type="EMBL" id="JANHOH010000016">
    <property type="protein sequence ID" value="MCQ6961514.1"/>
    <property type="molecule type" value="Genomic_DNA"/>
</dbReference>
<gene>
    <name evidence="10" type="ORF">NPE20_26310</name>
</gene>
<protein>
    <recommendedName>
        <fullName evidence="1">site-specific DNA-methyltransferase (adenine-specific)</fullName>
        <ecNumber evidence="1">2.1.1.72</ecNumber>
    </recommendedName>
</protein>
<evidence type="ECO:0000313" key="11">
    <source>
        <dbReference type="Proteomes" id="UP001204376"/>
    </source>
</evidence>
<dbReference type="InterPro" id="IPR055573">
    <property type="entry name" value="DUF7149"/>
</dbReference>
<evidence type="ECO:0000259" key="9">
    <source>
        <dbReference type="Pfam" id="PF25120"/>
    </source>
</evidence>
<dbReference type="SUPFAM" id="SSF53335">
    <property type="entry name" value="S-adenosyl-L-methionine-dependent methyltransferases"/>
    <property type="match status" value="1"/>
</dbReference>
<dbReference type="InterPro" id="IPR029063">
    <property type="entry name" value="SAM-dependent_MTases_sf"/>
</dbReference>
<keyword evidence="6" id="KW-0175">Coiled coil</keyword>
<dbReference type="PRINTS" id="PR00507">
    <property type="entry name" value="N12N6MTFRASE"/>
</dbReference>
<dbReference type="InterPro" id="IPR050953">
    <property type="entry name" value="N4_N6_ade-DNA_methylase"/>
</dbReference>
<dbReference type="GO" id="GO:0008168">
    <property type="term" value="F:methyltransferase activity"/>
    <property type="evidence" value="ECO:0007669"/>
    <property type="project" value="UniProtKB-KW"/>
</dbReference>
<dbReference type="PROSITE" id="PS00092">
    <property type="entry name" value="N6_MTASE"/>
    <property type="match status" value="1"/>
</dbReference>
<dbReference type="InterPro" id="IPR011639">
    <property type="entry name" value="MethylTrfase_TaqI-like_dom"/>
</dbReference>
<evidence type="ECO:0000313" key="10">
    <source>
        <dbReference type="EMBL" id="MCQ6961514.1"/>
    </source>
</evidence>
<dbReference type="RefSeq" id="WP_256541679.1">
    <property type="nucleotide sequence ID" value="NZ_JANHOH010000016.1"/>
</dbReference>
<dbReference type="PANTHER" id="PTHR33841:SF1">
    <property type="entry name" value="DNA METHYLTRANSFERASE A"/>
    <property type="match status" value="1"/>
</dbReference>
<dbReference type="InterPro" id="IPR002052">
    <property type="entry name" value="DNA_methylase_N6_adenine_CS"/>
</dbReference>
<keyword evidence="4" id="KW-0949">S-adenosyl-L-methionine</keyword>
<evidence type="ECO:0000256" key="2">
    <source>
        <dbReference type="ARBA" id="ARBA00022603"/>
    </source>
</evidence>
<evidence type="ECO:0000256" key="1">
    <source>
        <dbReference type="ARBA" id="ARBA00011900"/>
    </source>
</evidence>
<reference evidence="10 11" key="1">
    <citation type="submission" date="2022-07" db="EMBL/GenBank/DDBJ databases">
        <title>Mucilaginibacter sp. JC4.</title>
        <authorList>
            <person name="Le V."/>
            <person name="Ko S.-R."/>
            <person name="Ahn C.-Y."/>
            <person name="Oh H.-M."/>
        </authorList>
    </citation>
    <scope>NUCLEOTIDE SEQUENCE [LARGE SCALE GENOMIC DNA]</scope>
    <source>
        <strain evidence="10 11">JC4</strain>
    </source>
</reference>
<accession>A0ABT1TA51</accession>
<evidence type="ECO:0000256" key="4">
    <source>
        <dbReference type="ARBA" id="ARBA00022691"/>
    </source>
</evidence>
<feature type="non-terminal residue" evidence="10">
    <location>
        <position position="1090"/>
    </location>
</feature>
<keyword evidence="3" id="KW-0808">Transferase</keyword>
<dbReference type="GO" id="GO:0032259">
    <property type="term" value="P:methylation"/>
    <property type="evidence" value="ECO:0007669"/>
    <property type="project" value="UniProtKB-KW"/>
</dbReference>